<evidence type="ECO:0000313" key="1">
    <source>
        <dbReference type="EMBL" id="KJY51718.1"/>
    </source>
</evidence>
<reference evidence="1 2" key="1">
    <citation type="submission" date="2014-12" db="EMBL/GenBank/DDBJ databases">
        <title>Comparative genomics of the lactic acid bacteria isolated from the honey bee gut.</title>
        <authorList>
            <person name="Ellegaard K.M."/>
            <person name="Tamarit D."/>
            <person name="Javelind E."/>
            <person name="Olofsson T."/>
            <person name="Andersson S.G."/>
            <person name="Vasquez A."/>
        </authorList>
    </citation>
    <scope>NUCLEOTIDE SEQUENCE [LARGE SCALE GENOMIC DNA]</scope>
    <source>
        <strain evidence="1 2">Bin7</strain>
    </source>
</reference>
<proteinExistence type="predicted"/>
<dbReference type="AlphaFoldDB" id="A0A0F4L0E6"/>
<organism evidence="1 2">
    <name type="scientific">Bifidobacterium mellis</name>
    <dbReference type="NCBI Taxonomy" id="1293823"/>
    <lineage>
        <taxon>Bacteria</taxon>
        <taxon>Bacillati</taxon>
        <taxon>Actinomycetota</taxon>
        <taxon>Actinomycetes</taxon>
        <taxon>Bifidobacteriales</taxon>
        <taxon>Bifidobacteriaceae</taxon>
        <taxon>Bifidobacterium</taxon>
    </lineage>
</organism>
<dbReference type="NCBIfam" id="TIGR02384">
    <property type="entry name" value="RelB_DinJ"/>
    <property type="match status" value="1"/>
</dbReference>
<dbReference type="InterPro" id="IPR007337">
    <property type="entry name" value="RelB/DinJ"/>
</dbReference>
<gene>
    <name evidence="1" type="ORF">JF70_05320</name>
</gene>
<dbReference type="InterPro" id="IPR013321">
    <property type="entry name" value="Arc_rbn_hlx_hlx"/>
</dbReference>
<dbReference type="Gene3D" id="1.10.1220.10">
    <property type="entry name" value="Met repressor-like"/>
    <property type="match status" value="1"/>
</dbReference>
<sequence length="84" mass="9509">MKETARIQIRTSEDMKCRASQLFEDLGLDLGTAINMFLSQSLREGGLPFRSQLSKFDREMEEAEASPVTHAGDVENMKDIIHHV</sequence>
<dbReference type="GO" id="GO:0006355">
    <property type="term" value="P:regulation of DNA-templated transcription"/>
    <property type="evidence" value="ECO:0007669"/>
    <property type="project" value="InterPro"/>
</dbReference>
<accession>A0A0F4L0E6</accession>
<dbReference type="RefSeq" id="WP_045935196.1">
    <property type="nucleotide sequence ID" value="NZ_KQ033885.1"/>
</dbReference>
<comment type="caution">
    <text evidence="1">The sequence shown here is derived from an EMBL/GenBank/DDBJ whole genome shotgun (WGS) entry which is preliminary data.</text>
</comment>
<dbReference type="Proteomes" id="UP000033567">
    <property type="component" value="Unassembled WGS sequence"/>
</dbReference>
<evidence type="ECO:0000313" key="2">
    <source>
        <dbReference type="Proteomes" id="UP000033567"/>
    </source>
</evidence>
<keyword evidence="2" id="KW-1185">Reference proteome</keyword>
<name>A0A0F4L0E6_9BIFI</name>
<dbReference type="Pfam" id="PF04221">
    <property type="entry name" value="RelB"/>
    <property type="match status" value="1"/>
</dbReference>
<dbReference type="PATRIC" id="fig|1684.5.peg.560"/>
<dbReference type="EMBL" id="JWMF01000004">
    <property type="protein sequence ID" value="KJY51718.1"/>
    <property type="molecule type" value="Genomic_DNA"/>
</dbReference>
<protein>
    <submittedName>
        <fullName evidence="1">Addiction module antitoxin, RelB/DinJ family</fullName>
    </submittedName>
</protein>